<dbReference type="GO" id="GO:0008270">
    <property type="term" value="F:zinc ion binding"/>
    <property type="evidence" value="ECO:0007669"/>
    <property type="project" value="InterPro"/>
</dbReference>
<sequence>MNTTHAVVAHGPHDLRIDELACETPGLDEVLVRVAAGGICGSDLHYYHDGGFGDVRLKEPLTLGHEAAGFIAAVGEGIDASLQGRLVAINPIRPCQQCRYCLRGWQNHCTDMVFSGSAMRFPHAQGIFRQQLIVPLAQCVFPAADVTAGEAALAEPFAVALHAVRQAGDVFGKRVLVTGAGPIGALTVAAVRMAGAVSITVTDVADFPLEQARLMGADETINVTRGDVLEQAVAEHGGFDIAFEASGVPAAQLQALRALAPRGTLITIGLGQEATLPMALICARELTVRGTFRFHEEFALAVSKLPEQREALGHVLTATLDYTRASEAFDLASDRNRALKVQLRFD</sequence>
<dbReference type="Gene3D" id="3.40.50.720">
    <property type="entry name" value="NAD(P)-binding Rossmann-like Domain"/>
    <property type="match status" value="1"/>
</dbReference>
<dbReference type="InterPro" id="IPR011032">
    <property type="entry name" value="GroES-like_sf"/>
</dbReference>
<name>A0AB74UE24_9GAMM</name>
<organism evidence="9">
    <name type="scientific">Salinicola endophyticus</name>
    <dbReference type="NCBI Taxonomy" id="1949083"/>
    <lineage>
        <taxon>Bacteria</taxon>
        <taxon>Pseudomonadati</taxon>
        <taxon>Pseudomonadota</taxon>
        <taxon>Gammaproteobacteria</taxon>
        <taxon>Oceanospirillales</taxon>
        <taxon>Halomonadaceae</taxon>
        <taxon>Salinicola</taxon>
    </lineage>
</organism>
<comment type="cofactor">
    <cofactor evidence="1 6">
        <name>Zn(2+)</name>
        <dbReference type="ChEBI" id="CHEBI:29105"/>
    </cofactor>
</comment>
<protein>
    <submittedName>
        <fullName evidence="9">L-idonate 5-dehydrogenase</fullName>
    </submittedName>
</protein>
<dbReference type="PROSITE" id="PS00059">
    <property type="entry name" value="ADH_ZINC"/>
    <property type="match status" value="1"/>
</dbReference>
<feature type="domain" description="Alcohol dehydrogenase-like C-terminal" evidence="7">
    <location>
        <begin position="182"/>
        <end position="303"/>
    </location>
</feature>
<dbReference type="InterPro" id="IPR036291">
    <property type="entry name" value="NAD(P)-bd_dom_sf"/>
</dbReference>
<dbReference type="SUPFAM" id="SSF51735">
    <property type="entry name" value="NAD(P)-binding Rossmann-fold domains"/>
    <property type="match status" value="1"/>
</dbReference>
<dbReference type="Gene3D" id="3.90.180.10">
    <property type="entry name" value="Medium-chain alcohol dehydrogenases, catalytic domain"/>
    <property type="match status" value="1"/>
</dbReference>
<keyword evidence="3 6" id="KW-0479">Metal-binding</keyword>
<evidence type="ECO:0000256" key="5">
    <source>
        <dbReference type="ARBA" id="ARBA00023002"/>
    </source>
</evidence>
<accession>A0AB74UE24</accession>
<dbReference type="EMBL" id="CP159578">
    <property type="protein sequence ID" value="XCJ79225.1"/>
    <property type="molecule type" value="Genomic_DNA"/>
</dbReference>
<keyword evidence="5" id="KW-0560">Oxidoreductase</keyword>
<evidence type="ECO:0000259" key="8">
    <source>
        <dbReference type="Pfam" id="PF08240"/>
    </source>
</evidence>
<dbReference type="AlphaFoldDB" id="A0AB74UE24"/>
<evidence type="ECO:0000256" key="6">
    <source>
        <dbReference type="RuleBase" id="RU361277"/>
    </source>
</evidence>
<dbReference type="Pfam" id="PF08240">
    <property type="entry name" value="ADH_N"/>
    <property type="match status" value="1"/>
</dbReference>
<keyword evidence="4 6" id="KW-0862">Zinc</keyword>
<dbReference type="InterPro" id="IPR002328">
    <property type="entry name" value="ADH_Zn_CS"/>
</dbReference>
<dbReference type="InterPro" id="IPR013154">
    <property type="entry name" value="ADH-like_N"/>
</dbReference>
<proteinExistence type="inferred from homology"/>
<dbReference type="SUPFAM" id="SSF50129">
    <property type="entry name" value="GroES-like"/>
    <property type="match status" value="1"/>
</dbReference>
<dbReference type="GO" id="GO:0016491">
    <property type="term" value="F:oxidoreductase activity"/>
    <property type="evidence" value="ECO:0007669"/>
    <property type="project" value="UniProtKB-KW"/>
</dbReference>
<evidence type="ECO:0000256" key="1">
    <source>
        <dbReference type="ARBA" id="ARBA00001947"/>
    </source>
</evidence>
<dbReference type="PANTHER" id="PTHR43161">
    <property type="entry name" value="SORBITOL DEHYDROGENASE"/>
    <property type="match status" value="1"/>
</dbReference>
<dbReference type="RefSeq" id="WP_353980170.1">
    <property type="nucleotide sequence ID" value="NZ_CP159578.1"/>
</dbReference>
<evidence type="ECO:0000313" key="9">
    <source>
        <dbReference type="EMBL" id="XCJ79225.1"/>
    </source>
</evidence>
<reference evidence="9" key="1">
    <citation type="submission" date="2024-06" db="EMBL/GenBank/DDBJ databases">
        <title>Complete genome of Salinicola endophyticus HNIBRBA4755.</title>
        <authorList>
            <person name="Shin S.Y."/>
            <person name="Kang H."/>
            <person name="Song J."/>
        </authorList>
    </citation>
    <scope>NUCLEOTIDE SEQUENCE</scope>
    <source>
        <strain evidence="9">HNIBRBA4755</strain>
    </source>
</reference>
<dbReference type="InterPro" id="IPR013149">
    <property type="entry name" value="ADH-like_C"/>
</dbReference>
<dbReference type="Pfam" id="PF00107">
    <property type="entry name" value="ADH_zinc_N"/>
    <property type="match status" value="1"/>
</dbReference>
<dbReference type="CDD" id="cd08232">
    <property type="entry name" value="idonate-5-DH"/>
    <property type="match status" value="1"/>
</dbReference>
<gene>
    <name evidence="9" type="ORF">ABV408_17560</name>
</gene>
<feature type="domain" description="Alcohol dehydrogenase-like N-terminal" evidence="8">
    <location>
        <begin position="28"/>
        <end position="140"/>
    </location>
</feature>
<evidence type="ECO:0000256" key="2">
    <source>
        <dbReference type="ARBA" id="ARBA00008072"/>
    </source>
</evidence>
<evidence type="ECO:0000256" key="4">
    <source>
        <dbReference type="ARBA" id="ARBA00022833"/>
    </source>
</evidence>
<comment type="similarity">
    <text evidence="2 6">Belongs to the zinc-containing alcohol dehydrogenase family.</text>
</comment>
<evidence type="ECO:0000259" key="7">
    <source>
        <dbReference type="Pfam" id="PF00107"/>
    </source>
</evidence>
<dbReference type="PANTHER" id="PTHR43161:SF9">
    <property type="entry name" value="SORBITOL DEHYDROGENASE"/>
    <property type="match status" value="1"/>
</dbReference>
<evidence type="ECO:0000256" key="3">
    <source>
        <dbReference type="ARBA" id="ARBA00022723"/>
    </source>
</evidence>